<reference evidence="2 3" key="1">
    <citation type="journal article" date="2018" name="Mol. Ecol.">
        <title>The obligate alkalophilic soda-lake fungus Sodiomyces alkalinus has shifted to a protein diet.</title>
        <authorList>
            <person name="Grum-Grzhimaylo A.A."/>
            <person name="Falkoski D.L."/>
            <person name="van den Heuvel J."/>
            <person name="Valero-Jimenez C.A."/>
            <person name="Min B."/>
            <person name="Choi I.G."/>
            <person name="Lipzen A."/>
            <person name="Daum C.G."/>
            <person name="Aanen D.K."/>
            <person name="Tsang A."/>
            <person name="Henrissat B."/>
            <person name="Bilanenko E.N."/>
            <person name="de Vries R.P."/>
            <person name="van Kan J.A.L."/>
            <person name="Grigoriev I.V."/>
            <person name="Debets A.J.M."/>
        </authorList>
    </citation>
    <scope>NUCLEOTIDE SEQUENCE [LARGE SCALE GENOMIC DNA]</scope>
    <source>
        <strain evidence="2 3">F11</strain>
    </source>
</reference>
<dbReference type="EMBL" id="ML119056">
    <property type="protein sequence ID" value="ROT37883.1"/>
    <property type="molecule type" value="Genomic_DNA"/>
</dbReference>
<sequence>MAVRAQQPEINGTGRVQGKPPGHRLGDLGRWWNAGEFTERCMGCRQTNLKEWAEETIATVGSSEVDILDLNLIVFGRIMLDLLLREREDLGGYFDANEALGEKIANRNSRPEMTSPHAVGDLEQPDPTASCTLTQNQLDPSTTVLPLLATTLVTIKSNLDNKTHYRYIRPVE</sequence>
<organism evidence="2 3">
    <name type="scientific">Sodiomyces alkalinus (strain CBS 110278 / VKM F-3762 / F11)</name>
    <name type="common">Alkaliphilic filamentous fungus</name>
    <dbReference type="NCBI Taxonomy" id="1314773"/>
    <lineage>
        <taxon>Eukaryota</taxon>
        <taxon>Fungi</taxon>
        <taxon>Dikarya</taxon>
        <taxon>Ascomycota</taxon>
        <taxon>Pezizomycotina</taxon>
        <taxon>Sordariomycetes</taxon>
        <taxon>Hypocreomycetidae</taxon>
        <taxon>Glomerellales</taxon>
        <taxon>Plectosphaerellaceae</taxon>
        <taxon>Sodiomyces</taxon>
    </lineage>
</organism>
<accession>A0A3N2PTQ1</accession>
<dbReference type="Proteomes" id="UP000272025">
    <property type="component" value="Unassembled WGS sequence"/>
</dbReference>
<name>A0A3N2PTQ1_SODAK</name>
<evidence type="ECO:0000313" key="2">
    <source>
        <dbReference type="EMBL" id="ROT37883.1"/>
    </source>
</evidence>
<keyword evidence="3" id="KW-1185">Reference proteome</keyword>
<feature type="region of interest" description="Disordered" evidence="1">
    <location>
        <begin position="1"/>
        <end position="24"/>
    </location>
</feature>
<evidence type="ECO:0000313" key="3">
    <source>
        <dbReference type="Proteomes" id="UP000272025"/>
    </source>
</evidence>
<dbReference type="RefSeq" id="XP_028465689.1">
    <property type="nucleotide sequence ID" value="XM_028614238.1"/>
</dbReference>
<evidence type="ECO:0000256" key="1">
    <source>
        <dbReference type="SAM" id="MobiDB-lite"/>
    </source>
</evidence>
<gene>
    <name evidence="2" type="ORF">SODALDRAFT_360176</name>
</gene>
<proteinExistence type="predicted"/>
<dbReference type="GeneID" id="39582716"/>
<dbReference type="AlphaFoldDB" id="A0A3N2PTQ1"/>
<protein>
    <submittedName>
        <fullName evidence="2">Uncharacterized protein</fullName>
    </submittedName>
</protein>